<dbReference type="PANTHER" id="PTHR23504">
    <property type="entry name" value="MAJOR FACILITATOR SUPERFAMILY DOMAIN-CONTAINING PROTEIN 10"/>
    <property type="match status" value="1"/>
</dbReference>
<feature type="transmembrane region" description="Helical" evidence="7">
    <location>
        <begin position="344"/>
        <end position="367"/>
    </location>
</feature>
<dbReference type="Pfam" id="PF07690">
    <property type="entry name" value="MFS_1"/>
    <property type="match status" value="1"/>
</dbReference>
<feature type="transmembrane region" description="Helical" evidence="7">
    <location>
        <begin position="446"/>
        <end position="475"/>
    </location>
</feature>
<feature type="transmembrane region" description="Helical" evidence="7">
    <location>
        <begin position="193"/>
        <end position="217"/>
    </location>
</feature>
<dbReference type="CDD" id="cd17330">
    <property type="entry name" value="MFS_SLC46_TetA_like"/>
    <property type="match status" value="1"/>
</dbReference>
<feature type="compositionally biased region" description="Basic and acidic residues" evidence="6">
    <location>
        <begin position="45"/>
        <end position="55"/>
    </location>
</feature>
<evidence type="ECO:0000256" key="3">
    <source>
        <dbReference type="ARBA" id="ARBA00022692"/>
    </source>
</evidence>
<proteinExistence type="predicted"/>
<evidence type="ECO:0000256" key="1">
    <source>
        <dbReference type="ARBA" id="ARBA00004141"/>
    </source>
</evidence>
<dbReference type="OrthoDB" id="10262656at2759"/>
<dbReference type="AlphaFoldDB" id="A0A1L9S9K8"/>
<feature type="domain" description="Major facilitator superfamily (MFS) profile" evidence="8">
    <location>
        <begin position="65"/>
        <end position="548"/>
    </location>
</feature>
<comment type="subcellular location">
    <subcellularLocation>
        <location evidence="1">Membrane</location>
        <topology evidence="1">Multi-pass membrane protein</topology>
    </subcellularLocation>
</comment>
<gene>
    <name evidence="9" type="ORF">ASPZODRAFT_135881</name>
</gene>
<sequence length="572" mass="61975">MKASEQGPIRRYSSTQHYHTFDTPPPKSRGRPNSGQSGSSAEDSADLHNDGDDHSGAQSPLPKKQMAVLAIIALSEQTALNSISPYLPDMASTFPEVNASEVGVYVGTIASAFACAQFVTNYFWGWLSDRIGRKPVIMLGTVLTAACFVAFGFCRTLWQAILVQALMGVVNGNQGLVSTCLGEITDRSNQSKAFTYLPVLYGLGGITGPLLGGLLIFKQNPFNPDQPNPYPYLLPNLLSAAILLLDFVITAIFLDESLEDASTLPRIRQRFRALFSWLWQFTGFARHPSYLRSNQPAPYRRLRRDTDESITDHDSELDSASEPDDEDCGHEELTRDEIFNRDTILLLLTYLIFALCNVSFASLYPIFAQAPPPSGRALTPSEIGLSQGFAGVVTIIFQICIFGKLRDKMGNKWSYRTGLFGFTISFLLMPFIGYKGDDEKGISTKSALLAIELCFVLLVKTVASVGGLTSALLLVTNSAPNHAVLGALNGLAQTLSAAGRTVGPFLSGGLFSLTSNVQPKGEALAFGVFGAVSFIGFLLSFGIQGRSLEAEGWASGDDDDDENFKSDDEESV</sequence>
<feature type="compositionally biased region" description="Acidic residues" evidence="6">
    <location>
        <begin position="556"/>
        <end position="572"/>
    </location>
</feature>
<feature type="transmembrane region" description="Helical" evidence="7">
    <location>
        <begin position="523"/>
        <end position="543"/>
    </location>
</feature>
<evidence type="ECO:0000256" key="6">
    <source>
        <dbReference type="SAM" id="MobiDB-lite"/>
    </source>
</evidence>
<dbReference type="Proteomes" id="UP000184188">
    <property type="component" value="Unassembled WGS sequence"/>
</dbReference>
<accession>A0A1L9S9K8</accession>
<dbReference type="InterPro" id="IPR020846">
    <property type="entry name" value="MFS_dom"/>
</dbReference>
<dbReference type="PRINTS" id="PR01035">
    <property type="entry name" value="TCRTETA"/>
</dbReference>
<evidence type="ECO:0000256" key="2">
    <source>
        <dbReference type="ARBA" id="ARBA00022448"/>
    </source>
</evidence>
<protein>
    <recommendedName>
        <fullName evidence="8">Major facilitator superfamily (MFS) profile domain-containing protein</fullName>
    </recommendedName>
</protein>
<evidence type="ECO:0000256" key="7">
    <source>
        <dbReference type="SAM" id="Phobius"/>
    </source>
</evidence>
<feature type="region of interest" description="Disordered" evidence="6">
    <location>
        <begin position="302"/>
        <end position="329"/>
    </location>
</feature>
<feature type="transmembrane region" description="Helical" evidence="7">
    <location>
        <begin position="387"/>
        <end position="405"/>
    </location>
</feature>
<keyword evidence="5 7" id="KW-0472">Membrane</keyword>
<evidence type="ECO:0000313" key="9">
    <source>
        <dbReference type="EMBL" id="OJJ43850.1"/>
    </source>
</evidence>
<feature type="compositionally biased region" description="Polar residues" evidence="6">
    <location>
        <begin position="31"/>
        <end position="42"/>
    </location>
</feature>
<keyword evidence="4 7" id="KW-1133">Transmembrane helix</keyword>
<feature type="transmembrane region" description="Helical" evidence="7">
    <location>
        <begin position="136"/>
        <end position="153"/>
    </location>
</feature>
<dbReference type="PROSITE" id="PS50850">
    <property type="entry name" value="MFS"/>
    <property type="match status" value="1"/>
</dbReference>
<dbReference type="Gene3D" id="1.20.1250.20">
    <property type="entry name" value="MFS general substrate transporter like domains"/>
    <property type="match status" value="1"/>
</dbReference>
<organism evidence="9 10">
    <name type="scientific">Penicilliopsis zonata CBS 506.65</name>
    <dbReference type="NCBI Taxonomy" id="1073090"/>
    <lineage>
        <taxon>Eukaryota</taxon>
        <taxon>Fungi</taxon>
        <taxon>Dikarya</taxon>
        <taxon>Ascomycota</taxon>
        <taxon>Pezizomycotina</taxon>
        <taxon>Eurotiomycetes</taxon>
        <taxon>Eurotiomycetidae</taxon>
        <taxon>Eurotiales</taxon>
        <taxon>Aspergillaceae</taxon>
        <taxon>Penicilliopsis</taxon>
    </lineage>
</organism>
<dbReference type="InterPro" id="IPR036259">
    <property type="entry name" value="MFS_trans_sf"/>
</dbReference>
<dbReference type="PANTHER" id="PTHR23504:SF39">
    <property type="entry name" value="TRANSPORTER, PUTATIVE (AFU_ORTHOLOGUE AFUA_6G03860)-RELATED"/>
    <property type="match status" value="1"/>
</dbReference>
<dbReference type="RefSeq" id="XP_022578360.1">
    <property type="nucleotide sequence ID" value="XM_022723927.1"/>
</dbReference>
<dbReference type="GO" id="GO:0022857">
    <property type="term" value="F:transmembrane transporter activity"/>
    <property type="evidence" value="ECO:0007669"/>
    <property type="project" value="InterPro"/>
</dbReference>
<feature type="transmembrane region" description="Helical" evidence="7">
    <location>
        <begin position="482"/>
        <end position="503"/>
    </location>
</feature>
<keyword evidence="2" id="KW-0813">Transport</keyword>
<keyword evidence="10" id="KW-1185">Reference proteome</keyword>
<dbReference type="VEuPathDB" id="FungiDB:ASPZODRAFT_135881"/>
<keyword evidence="3 7" id="KW-0812">Transmembrane</keyword>
<feature type="region of interest" description="Disordered" evidence="6">
    <location>
        <begin position="552"/>
        <end position="572"/>
    </location>
</feature>
<reference evidence="10" key="1">
    <citation type="journal article" date="2017" name="Genome Biol.">
        <title>Comparative genomics reveals high biological diversity and specific adaptations in the industrially and medically important fungal genus Aspergillus.</title>
        <authorList>
            <person name="de Vries R.P."/>
            <person name="Riley R."/>
            <person name="Wiebenga A."/>
            <person name="Aguilar-Osorio G."/>
            <person name="Amillis S."/>
            <person name="Uchima C.A."/>
            <person name="Anderluh G."/>
            <person name="Asadollahi M."/>
            <person name="Askin M."/>
            <person name="Barry K."/>
            <person name="Battaglia E."/>
            <person name="Bayram O."/>
            <person name="Benocci T."/>
            <person name="Braus-Stromeyer S.A."/>
            <person name="Caldana C."/>
            <person name="Canovas D."/>
            <person name="Cerqueira G.C."/>
            <person name="Chen F."/>
            <person name="Chen W."/>
            <person name="Choi C."/>
            <person name="Clum A."/>
            <person name="Dos Santos R.A."/>
            <person name="Damasio A.R."/>
            <person name="Diallinas G."/>
            <person name="Emri T."/>
            <person name="Fekete E."/>
            <person name="Flipphi M."/>
            <person name="Freyberg S."/>
            <person name="Gallo A."/>
            <person name="Gournas C."/>
            <person name="Habgood R."/>
            <person name="Hainaut M."/>
            <person name="Harispe M.L."/>
            <person name="Henrissat B."/>
            <person name="Hilden K.S."/>
            <person name="Hope R."/>
            <person name="Hossain A."/>
            <person name="Karabika E."/>
            <person name="Karaffa L."/>
            <person name="Karanyi Z."/>
            <person name="Krasevec N."/>
            <person name="Kuo A."/>
            <person name="Kusch H."/>
            <person name="LaButti K."/>
            <person name="Lagendijk E.L."/>
            <person name="Lapidus A."/>
            <person name="Levasseur A."/>
            <person name="Lindquist E."/>
            <person name="Lipzen A."/>
            <person name="Logrieco A.F."/>
            <person name="MacCabe A."/>
            <person name="Maekelae M.R."/>
            <person name="Malavazi I."/>
            <person name="Melin P."/>
            <person name="Meyer V."/>
            <person name="Mielnichuk N."/>
            <person name="Miskei M."/>
            <person name="Molnar A.P."/>
            <person name="Mule G."/>
            <person name="Ngan C.Y."/>
            <person name="Orejas M."/>
            <person name="Orosz E."/>
            <person name="Ouedraogo J.P."/>
            <person name="Overkamp K.M."/>
            <person name="Park H.-S."/>
            <person name="Perrone G."/>
            <person name="Piumi F."/>
            <person name="Punt P.J."/>
            <person name="Ram A.F."/>
            <person name="Ramon A."/>
            <person name="Rauscher S."/>
            <person name="Record E."/>
            <person name="Riano-Pachon D.M."/>
            <person name="Robert V."/>
            <person name="Roehrig J."/>
            <person name="Ruller R."/>
            <person name="Salamov A."/>
            <person name="Salih N.S."/>
            <person name="Samson R.A."/>
            <person name="Sandor E."/>
            <person name="Sanguinetti M."/>
            <person name="Schuetze T."/>
            <person name="Sepcic K."/>
            <person name="Shelest E."/>
            <person name="Sherlock G."/>
            <person name="Sophianopoulou V."/>
            <person name="Squina F.M."/>
            <person name="Sun H."/>
            <person name="Susca A."/>
            <person name="Todd R.B."/>
            <person name="Tsang A."/>
            <person name="Unkles S.E."/>
            <person name="van de Wiele N."/>
            <person name="van Rossen-Uffink D."/>
            <person name="Oliveira J.V."/>
            <person name="Vesth T.C."/>
            <person name="Visser J."/>
            <person name="Yu J.-H."/>
            <person name="Zhou M."/>
            <person name="Andersen M.R."/>
            <person name="Archer D.B."/>
            <person name="Baker S.E."/>
            <person name="Benoit I."/>
            <person name="Brakhage A.A."/>
            <person name="Braus G.H."/>
            <person name="Fischer R."/>
            <person name="Frisvad J.C."/>
            <person name="Goldman G.H."/>
            <person name="Houbraken J."/>
            <person name="Oakley B."/>
            <person name="Pocsi I."/>
            <person name="Scazzocchio C."/>
            <person name="Seiboth B."/>
            <person name="vanKuyk P.A."/>
            <person name="Wortman J."/>
            <person name="Dyer P.S."/>
            <person name="Grigoriev I.V."/>
        </authorList>
    </citation>
    <scope>NUCLEOTIDE SEQUENCE [LARGE SCALE GENOMIC DNA]</scope>
    <source>
        <strain evidence="10">CBS 506.65</strain>
    </source>
</reference>
<evidence type="ECO:0000256" key="4">
    <source>
        <dbReference type="ARBA" id="ARBA00022989"/>
    </source>
</evidence>
<evidence type="ECO:0000259" key="8">
    <source>
        <dbReference type="PROSITE" id="PS50850"/>
    </source>
</evidence>
<dbReference type="GO" id="GO:0016020">
    <property type="term" value="C:membrane"/>
    <property type="evidence" value="ECO:0007669"/>
    <property type="project" value="UniProtKB-SubCell"/>
</dbReference>
<dbReference type="EMBL" id="KV878350">
    <property type="protein sequence ID" value="OJJ43850.1"/>
    <property type="molecule type" value="Genomic_DNA"/>
</dbReference>
<feature type="compositionally biased region" description="Acidic residues" evidence="6">
    <location>
        <begin position="317"/>
        <end position="329"/>
    </location>
</feature>
<feature type="transmembrane region" description="Helical" evidence="7">
    <location>
        <begin position="417"/>
        <end position="434"/>
    </location>
</feature>
<evidence type="ECO:0000256" key="5">
    <source>
        <dbReference type="ARBA" id="ARBA00023136"/>
    </source>
</evidence>
<dbReference type="InterPro" id="IPR001958">
    <property type="entry name" value="Tet-R_TetA/multi-R_MdtG-like"/>
</dbReference>
<dbReference type="InterPro" id="IPR011701">
    <property type="entry name" value="MFS"/>
</dbReference>
<feature type="region of interest" description="Disordered" evidence="6">
    <location>
        <begin position="1"/>
        <end position="60"/>
    </location>
</feature>
<evidence type="ECO:0000313" key="10">
    <source>
        <dbReference type="Proteomes" id="UP000184188"/>
    </source>
</evidence>
<name>A0A1L9S9K8_9EURO</name>
<feature type="transmembrane region" description="Helical" evidence="7">
    <location>
        <begin position="237"/>
        <end position="254"/>
    </location>
</feature>
<dbReference type="SUPFAM" id="SSF103473">
    <property type="entry name" value="MFS general substrate transporter"/>
    <property type="match status" value="1"/>
</dbReference>
<feature type="transmembrane region" description="Helical" evidence="7">
    <location>
        <begin position="104"/>
        <end position="124"/>
    </location>
</feature>
<feature type="compositionally biased region" description="Basic and acidic residues" evidence="6">
    <location>
        <begin position="304"/>
        <end position="316"/>
    </location>
</feature>
<dbReference type="GeneID" id="34610392"/>